<evidence type="ECO:0000256" key="5">
    <source>
        <dbReference type="HAMAP-Rule" id="MF_00150"/>
    </source>
</evidence>
<name>A0A3E1NVQ5_9BACT</name>
<dbReference type="InterPro" id="IPR050085">
    <property type="entry name" value="AGPR"/>
</dbReference>
<feature type="domain" description="Semialdehyde dehydrogenase NAD-binding" evidence="7">
    <location>
        <begin position="8"/>
        <end position="130"/>
    </location>
</feature>
<dbReference type="PANTHER" id="PTHR32338">
    <property type="entry name" value="N-ACETYL-GAMMA-GLUTAMYL-PHOSPHATE REDUCTASE, CHLOROPLASTIC-RELATED-RELATED"/>
    <property type="match status" value="1"/>
</dbReference>
<accession>A0A3E1NVQ5</accession>
<evidence type="ECO:0000256" key="3">
    <source>
        <dbReference type="ARBA" id="ARBA00022857"/>
    </source>
</evidence>
<dbReference type="Pfam" id="PF01118">
    <property type="entry name" value="Semialdhyde_dh"/>
    <property type="match status" value="1"/>
</dbReference>
<dbReference type="PROSITE" id="PS01224">
    <property type="entry name" value="ARGC"/>
    <property type="match status" value="1"/>
</dbReference>
<dbReference type="AlphaFoldDB" id="A0A3E1NVQ5"/>
<dbReference type="EC" id="1.2.1.38" evidence="5"/>
<dbReference type="SUPFAM" id="SSF51735">
    <property type="entry name" value="NAD(P)-binding Rossmann-fold domains"/>
    <property type="match status" value="1"/>
</dbReference>
<comment type="pathway">
    <text evidence="5">Amino-acid biosynthesis; L-arginine biosynthesis; N(2)-acetyl-L-ornithine from L-glutamate: step 3/4.</text>
</comment>
<evidence type="ECO:0000313" key="8">
    <source>
        <dbReference type="EMBL" id="RFM32031.1"/>
    </source>
</evidence>
<keyword evidence="4 5" id="KW-0560">Oxidoreductase</keyword>
<keyword evidence="3 5" id="KW-0521">NADP</keyword>
<protein>
    <recommendedName>
        <fullName evidence="5">N-acetyl-gamma-glutamyl-phosphate reductase</fullName>
        <shortName evidence="5">AGPR</shortName>
        <ecNumber evidence="5">1.2.1.38</ecNumber>
    </recommendedName>
    <alternativeName>
        <fullName evidence="5">N-acetyl-glutamate semialdehyde dehydrogenase</fullName>
        <shortName evidence="5">NAGSA dehydrogenase</shortName>
    </alternativeName>
</protein>
<proteinExistence type="inferred from homology"/>
<dbReference type="GO" id="GO:0070401">
    <property type="term" value="F:NADP+ binding"/>
    <property type="evidence" value="ECO:0007669"/>
    <property type="project" value="InterPro"/>
</dbReference>
<dbReference type="GO" id="GO:0006526">
    <property type="term" value="P:L-arginine biosynthetic process"/>
    <property type="evidence" value="ECO:0007669"/>
    <property type="project" value="UniProtKB-UniRule"/>
</dbReference>
<keyword evidence="5" id="KW-0963">Cytoplasm</keyword>
<comment type="subcellular location">
    <subcellularLocation>
        <location evidence="5">Cytoplasm</location>
    </subcellularLocation>
</comment>
<evidence type="ECO:0000256" key="2">
    <source>
        <dbReference type="ARBA" id="ARBA00022605"/>
    </source>
</evidence>
<dbReference type="GO" id="GO:0003942">
    <property type="term" value="F:N-acetyl-gamma-glutamyl-phosphate reductase activity"/>
    <property type="evidence" value="ECO:0007669"/>
    <property type="project" value="UniProtKB-UniRule"/>
</dbReference>
<dbReference type="InterPro" id="IPR058924">
    <property type="entry name" value="AGPR_dimerisation_dom"/>
</dbReference>
<dbReference type="UniPathway" id="UPA00068">
    <property type="reaction ID" value="UER00108"/>
</dbReference>
<keyword evidence="1 5" id="KW-0055">Arginine biosynthesis</keyword>
<dbReference type="PANTHER" id="PTHR32338:SF10">
    <property type="entry name" value="N-ACETYL-GAMMA-GLUTAMYL-PHOSPHATE REDUCTASE, CHLOROPLASTIC-RELATED"/>
    <property type="match status" value="1"/>
</dbReference>
<dbReference type="HAMAP" id="MF_00150">
    <property type="entry name" value="ArgC_type1"/>
    <property type="match status" value="1"/>
</dbReference>
<dbReference type="GO" id="GO:0051287">
    <property type="term" value="F:NAD binding"/>
    <property type="evidence" value="ECO:0007669"/>
    <property type="project" value="InterPro"/>
</dbReference>
<feature type="active site" evidence="5 6">
    <location>
        <position position="138"/>
    </location>
</feature>
<dbReference type="InterPro" id="IPR036291">
    <property type="entry name" value="NAD(P)-bd_dom_sf"/>
</dbReference>
<gene>
    <name evidence="5" type="primary">argC</name>
    <name evidence="8" type="ORF">DXN04_24915</name>
</gene>
<evidence type="ECO:0000256" key="1">
    <source>
        <dbReference type="ARBA" id="ARBA00022571"/>
    </source>
</evidence>
<dbReference type="InterPro" id="IPR000534">
    <property type="entry name" value="Semialdehyde_DH_NAD-bd"/>
</dbReference>
<comment type="similarity">
    <text evidence="5">Belongs to the NAGSA dehydrogenase family. Type 1 subfamily.</text>
</comment>
<dbReference type="Pfam" id="PF22698">
    <property type="entry name" value="Semialdhyde_dhC_1"/>
    <property type="match status" value="1"/>
</dbReference>
<dbReference type="SMART" id="SM00859">
    <property type="entry name" value="Semialdhyde_dh"/>
    <property type="match status" value="1"/>
</dbReference>
<keyword evidence="2 5" id="KW-0028">Amino-acid biosynthesis</keyword>
<evidence type="ECO:0000256" key="6">
    <source>
        <dbReference type="PROSITE-ProRule" id="PRU10010"/>
    </source>
</evidence>
<dbReference type="NCBIfam" id="TIGR01850">
    <property type="entry name" value="argC"/>
    <property type="match status" value="1"/>
</dbReference>
<evidence type="ECO:0000259" key="7">
    <source>
        <dbReference type="SMART" id="SM00859"/>
    </source>
</evidence>
<dbReference type="SUPFAM" id="SSF55347">
    <property type="entry name" value="Glyceraldehyde-3-phosphate dehydrogenase-like, C-terminal domain"/>
    <property type="match status" value="1"/>
</dbReference>
<dbReference type="EMBL" id="QTJV01000010">
    <property type="protein sequence ID" value="RFM32031.1"/>
    <property type="molecule type" value="Genomic_DNA"/>
</dbReference>
<evidence type="ECO:0000313" key="9">
    <source>
        <dbReference type="Proteomes" id="UP000261174"/>
    </source>
</evidence>
<dbReference type="CDD" id="cd23934">
    <property type="entry name" value="AGPR_1_C"/>
    <property type="match status" value="1"/>
</dbReference>
<dbReference type="Proteomes" id="UP000261174">
    <property type="component" value="Unassembled WGS sequence"/>
</dbReference>
<organism evidence="8 9">
    <name type="scientific">Chitinophaga silvisoli</name>
    <dbReference type="NCBI Taxonomy" id="2291814"/>
    <lineage>
        <taxon>Bacteria</taxon>
        <taxon>Pseudomonadati</taxon>
        <taxon>Bacteroidota</taxon>
        <taxon>Chitinophagia</taxon>
        <taxon>Chitinophagales</taxon>
        <taxon>Chitinophagaceae</taxon>
        <taxon>Chitinophaga</taxon>
    </lineage>
</organism>
<dbReference type="Gene3D" id="3.30.360.10">
    <property type="entry name" value="Dihydrodipicolinate Reductase, domain 2"/>
    <property type="match status" value="1"/>
</dbReference>
<dbReference type="Gene3D" id="3.40.50.720">
    <property type="entry name" value="NAD(P)-binding Rossmann-like Domain"/>
    <property type="match status" value="1"/>
</dbReference>
<sequence length="327" mass="35897">MATEKKINAGIVGGAGYGGGEMIRLLLNHPHVNISFVHSRSNAGNPLYAVHADLLGETELTFTGELSNDVDVIFLCLGHGEAKKFVEENDIPAHINIIDLSQDFRLGETAKGREFVYGLVEMNREKIAHAKNIANPGCFATAIQLGLLPLAKAGKLQEVHTTGITGSTGAGQSLQATSHFTWRANNVSTYKVLSHQHLKEIRRSLQLLQPSFGGEINFVPVRGDFPRGIWITSYLNSDLTLEEAQQLYKDYYANHPFTHVSDKQIDLKQVVNTNKVLIQLEKVGNKLVIHSIEDNLVKGASGQAIQNMNIMYGLDETAGLKLKSIVF</sequence>
<dbReference type="InterPro" id="IPR000706">
    <property type="entry name" value="AGPR_type-1"/>
</dbReference>
<dbReference type="RefSeq" id="WP_116856119.1">
    <property type="nucleotide sequence ID" value="NZ_QTJV01000010.1"/>
</dbReference>
<reference evidence="8 9" key="1">
    <citation type="submission" date="2018-08" db="EMBL/GenBank/DDBJ databases">
        <title>Chitinophaga sp. K20C18050901, a novel bacterium isolated from forest soil.</title>
        <authorList>
            <person name="Wang C."/>
        </authorList>
    </citation>
    <scope>NUCLEOTIDE SEQUENCE [LARGE SCALE GENOMIC DNA]</scope>
    <source>
        <strain evidence="8 9">K20C18050901</strain>
    </source>
</reference>
<keyword evidence="9" id="KW-1185">Reference proteome</keyword>
<dbReference type="InterPro" id="IPR023013">
    <property type="entry name" value="AGPR_AS"/>
</dbReference>
<dbReference type="OrthoDB" id="9801289at2"/>
<comment type="caution">
    <text evidence="8">The sequence shown here is derived from an EMBL/GenBank/DDBJ whole genome shotgun (WGS) entry which is preliminary data.</text>
</comment>
<dbReference type="GO" id="GO:0005737">
    <property type="term" value="C:cytoplasm"/>
    <property type="evidence" value="ECO:0007669"/>
    <property type="project" value="UniProtKB-SubCell"/>
</dbReference>
<comment type="catalytic activity">
    <reaction evidence="5">
        <text>N-acetyl-L-glutamate 5-semialdehyde + phosphate + NADP(+) = N-acetyl-L-glutamyl 5-phosphate + NADPH + H(+)</text>
        <dbReference type="Rhea" id="RHEA:21588"/>
        <dbReference type="ChEBI" id="CHEBI:15378"/>
        <dbReference type="ChEBI" id="CHEBI:29123"/>
        <dbReference type="ChEBI" id="CHEBI:43474"/>
        <dbReference type="ChEBI" id="CHEBI:57783"/>
        <dbReference type="ChEBI" id="CHEBI:57936"/>
        <dbReference type="ChEBI" id="CHEBI:58349"/>
        <dbReference type="EC" id="1.2.1.38"/>
    </reaction>
</comment>
<dbReference type="CDD" id="cd17895">
    <property type="entry name" value="AGPR_1_N"/>
    <property type="match status" value="1"/>
</dbReference>
<comment type="function">
    <text evidence="5">Catalyzes the NADPH-dependent reduction of N-acetyl-5-glutamyl phosphate to yield N-acetyl-L-glutamate 5-semialdehyde.</text>
</comment>
<evidence type="ECO:0000256" key="4">
    <source>
        <dbReference type="ARBA" id="ARBA00023002"/>
    </source>
</evidence>